<evidence type="ECO:0000313" key="3">
    <source>
        <dbReference type="EMBL" id="MFC5748964.1"/>
    </source>
</evidence>
<evidence type="ECO:0000259" key="2">
    <source>
        <dbReference type="SMART" id="SM00331"/>
    </source>
</evidence>
<keyword evidence="1 3" id="KW-0378">Hydrolase</keyword>
<gene>
    <name evidence="3" type="ORF">ACFPZN_25395</name>
</gene>
<dbReference type="EMBL" id="JBHSON010000037">
    <property type="protein sequence ID" value="MFC5748964.1"/>
    <property type="molecule type" value="Genomic_DNA"/>
</dbReference>
<dbReference type="PANTHER" id="PTHR43156">
    <property type="entry name" value="STAGE II SPORULATION PROTEIN E-RELATED"/>
    <property type="match status" value="1"/>
</dbReference>
<name>A0ABW1A4S8_9ACTN</name>
<evidence type="ECO:0000313" key="4">
    <source>
        <dbReference type="Proteomes" id="UP001596074"/>
    </source>
</evidence>
<feature type="domain" description="PPM-type phosphatase" evidence="2">
    <location>
        <begin position="186"/>
        <end position="404"/>
    </location>
</feature>
<dbReference type="InterPro" id="IPR036457">
    <property type="entry name" value="PPM-type-like_dom_sf"/>
</dbReference>
<dbReference type="EC" id="3.1.3.16" evidence="3"/>
<reference evidence="4" key="1">
    <citation type="journal article" date="2019" name="Int. J. Syst. Evol. Microbiol.">
        <title>The Global Catalogue of Microorganisms (GCM) 10K type strain sequencing project: providing services to taxonomists for standard genome sequencing and annotation.</title>
        <authorList>
            <consortium name="The Broad Institute Genomics Platform"/>
            <consortium name="The Broad Institute Genome Sequencing Center for Infectious Disease"/>
            <person name="Wu L."/>
            <person name="Ma J."/>
        </authorList>
    </citation>
    <scope>NUCLEOTIDE SEQUENCE [LARGE SCALE GENOMIC DNA]</scope>
    <source>
        <strain evidence="4">KCTC 42087</strain>
    </source>
</reference>
<dbReference type="SMART" id="SM00331">
    <property type="entry name" value="PP2C_SIG"/>
    <property type="match status" value="1"/>
</dbReference>
<evidence type="ECO:0000256" key="1">
    <source>
        <dbReference type="ARBA" id="ARBA00022801"/>
    </source>
</evidence>
<dbReference type="InterPro" id="IPR052016">
    <property type="entry name" value="Bact_Sigma-Reg"/>
</dbReference>
<dbReference type="GO" id="GO:0004722">
    <property type="term" value="F:protein serine/threonine phosphatase activity"/>
    <property type="evidence" value="ECO:0007669"/>
    <property type="project" value="UniProtKB-EC"/>
</dbReference>
<proteinExistence type="predicted"/>
<dbReference type="Gene3D" id="3.60.40.10">
    <property type="entry name" value="PPM-type phosphatase domain"/>
    <property type="match status" value="1"/>
</dbReference>
<accession>A0ABW1A4S8</accession>
<dbReference type="SUPFAM" id="SSF81606">
    <property type="entry name" value="PP2C-like"/>
    <property type="match status" value="1"/>
</dbReference>
<sequence>MDTESAPGRERMLTGLLRAARLATLEQLPKLVNAHAAAVGLTDVQIYVSDLQDEVLCLLTGRGYDAGRGAGDRPAELQVEGTVAGRAFQLGQITPAAPAAPGGAGEYWMPLLNGAERLGVLRVTALPGPGGGEPARNMRDLADMVALLVVSKRGVSDAYARLVRRRQMNVPAEMQWRLIPPTTFATDRLVIGAVIEPAYEVSGDAFDYGFTGDIVHMGVFDAMGHDAAAGLTANLAVAAGRNHRRQSEGLAGTAARIEEVLYARFHGDRFATGLLAELDCGTGLLGWISRGHHPPVIIRSGRTVILLECPDPAPPMGMGLEADPLLCREQLEPGDRLLLYTDGITEARGSEGREFGLDRFTDFLIRHHADGLPVQETLRRLIRHHLDYHGGWLNDDATVLLLEWHGPTPYPEERAGALAGRP</sequence>
<comment type="caution">
    <text evidence="3">The sequence shown here is derived from an EMBL/GenBank/DDBJ whole genome shotgun (WGS) entry which is preliminary data.</text>
</comment>
<keyword evidence="4" id="KW-1185">Reference proteome</keyword>
<dbReference type="RefSeq" id="WP_378284666.1">
    <property type="nucleotide sequence ID" value="NZ_JBHSON010000037.1"/>
</dbReference>
<organism evidence="3 4">
    <name type="scientific">Actinomadura rugatobispora</name>
    <dbReference type="NCBI Taxonomy" id="1994"/>
    <lineage>
        <taxon>Bacteria</taxon>
        <taxon>Bacillati</taxon>
        <taxon>Actinomycetota</taxon>
        <taxon>Actinomycetes</taxon>
        <taxon>Streptosporangiales</taxon>
        <taxon>Thermomonosporaceae</taxon>
        <taxon>Actinomadura</taxon>
    </lineage>
</organism>
<dbReference type="Proteomes" id="UP001596074">
    <property type="component" value="Unassembled WGS sequence"/>
</dbReference>
<dbReference type="Pfam" id="PF07228">
    <property type="entry name" value="SpoIIE"/>
    <property type="match status" value="1"/>
</dbReference>
<dbReference type="InterPro" id="IPR001932">
    <property type="entry name" value="PPM-type_phosphatase-like_dom"/>
</dbReference>
<dbReference type="PANTHER" id="PTHR43156:SF2">
    <property type="entry name" value="STAGE II SPORULATION PROTEIN E"/>
    <property type="match status" value="1"/>
</dbReference>
<protein>
    <submittedName>
        <fullName evidence="3">PP2C family protein-serine/threonine phosphatase</fullName>
        <ecNumber evidence="3">3.1.3.16</ecNumber>
    </submittedName>
</protein>